<name>A0A8S3DGY8_9BILA</name>
<dbReference type="Proteomes" id="UP000676336">
    <property type="component" value="Unassembled WGS sequence"/>
</dbReference>
<accession>A0A8S3DGY8</accession>
<proteinExistence type="predicted"/>
<evidence type="ECO:0000313" key="1">
    <source>
        <dbReference type="EMBL" id="CAF4998178.1"/>
    </source>
</evidence>
<gene>
    <name evidence="1" type="ORF">SMN809_LOCUS56642</name>
</gene>
<evidence type="ECO:0000313" key="2">
    <source>
        <dbReference type="Proteomes" id="UP000676336"/>
    </source>
</evidence>
<feature type="non-terminal residue" evidence="1">
    <location>
        <position position="1"/>
    </location>
</feature>
<dbReference type="EMBL" id="CAJOBI010203383">
    <property type="protein sequence ID" value="CAF4998178.1"/>
    <property type="molecule type" value="Genomic_DNA"/>
</dbReference>
<dbReference type="AlphaFoldDB" id="A0A8S3DGY8"/>
<organism evidence="1 2">
    <name type="scientific">Rotaria magnacalcarata</name>
    <dbReference type="NCBI Taxonomy" id="392030"/>
    <lineage>
        <taxon>Eukaryota</taxon>
        <taxon>Metazoa</taxon>
        <taxon>Spiralia</taxon>
        <taxon>Gnathifera</taxon>
        <taxon>Rotifera</taxon>
        <taxon>Eurotatoria</taxon>
        <taxon>Bdelloidea</taxon>
        <taxon>Philodinida</taxon>
        <taxon>Philodinidae</taxon>
        <taxon>Rotaria</taxon>
    </lineage>
</organism>
<comment type="caution">
    <text evidence="1">The sequence shown here is derived from an EMBL/GenBank/DDBJ whole genome shotgun (WGS) entry which is preliminary data.</text>
</comment>
<protein>
    <submittedName>
        <fullName evidence="1">Uncharacterized protein</fullName>
    </submittedName>
</protein>
<sequence length="45" mass="5458">MFSRPRANVSVAEYAQRLRDEREQKRSSLDDRHRYFFDIIATRIG</sequence>
<reference evidence="1" key="1">
    <citation type="submission" date="2021-02" db="EMBL/GenBank/DDBJ databases">
        <authorList>
            <person name="Nowell W R."/>
        </authorList>
    </citation>
    <scope>NUCLEOTIDE SEQUENCE</scope>
</reference>